<proteinExistence type="predicted"/>
<evidence type="ECO:0000313" key="1">
    <source>
        <dbReference type="EMBL" id="KAI0093347.1"/>
    </source>
</evidence>
<dbReference type="EMBL" id="MU274902">
    <property type="protein sequence ID" value="KAI0093347.1"/>
    <property type="molecule type" value="Genomic_DNA"/>
</dbReference>
<name>A0ACB8UG56_9APHY</name>
<keyword evidence="2" id="KW-1185">Reference proteome</keyword>
<comment type="caution">
    <text evidence="1">The sequence shown here is derived from an EMBL/GenBank/DDBJ whole genome shotgun (WGS) entry which is preliminary data.</text>
</comment>
<evidence type="ECO:0000313" key="2">
    <source>
        <dbReference type="Proteomes" id="UP001055072"/>
    </source>
</evidence>
<protein>
    <submittedName>
        <fullName evidence="1">Uncharacterized protein</fullName>
    </submittedName>
</protein>
<reference evidence="1" key="1">
    <citation type="journal article" date="2021" name="Environ. Microbiol.">
        <title>Gene family expansions and transcriptome signatures uncover fungal adaptations to wood decay.</title>
        <authorList>
            <person name="Hage H."/>
            <person name="Miyauchi S."/>
            <person name="Viragh M."/>
            <person name="Drula E."/>
            <person name="Min B."/>
            <person name="Chaduli D."/>
            <person name="Navarro D."/>
            <person name="Favel A."/>
            <person name="Norest M."/>
            <person name="Lesage-Meessen L."/>
            <person name="Balint B."/>
            <person name="Merenyi Z."/>
            <person name="de Eugenio L."/>
            <person name="Morin E."/>
            <person name="Martinez A.T."/>
            <person name="Baldrian P."/>
            <person name="Stursova M."/>
            <person name="Martinez M.J."/>
            <person name="Novotny C."/>
            <person name="Magnuson J.K."/>
            <person name="Spatafora J.W."/>
            <person name="Maurice S."/>
            <person name="Pangilinan J."/>
            <person name="Andreopoulos W."/>
            <person name="LaButti K."/>
            <person name="Hundley H."/>
            <person name="Na H."/>
            <person name="Kuo A."/>
            <person name="Barry K."/>
            <person name="Lipzen A."/>
            <person name="Henrissat B."/>
            <person name="Riley R."/>
            <person name="Ahrendt S."/>
            <person name="Nagy L.G."/>
            <person name="Grigoriev I.V."/>
            <person name="Martin F."/>
            <person name="Rosso M.N."/>
        </authorList>
    </citation>
    <scope>NUCLEOTIDE SEQUENCE</scope>
    <source>
        <strain evidence="1">CBS 384.51</strain>
    </source>
</reference>
<accession>A0ACB8UG56</accession>
<dbReference type="Proteomes" id="UP001055072">
    <property type="component" value="Unassembled WGS sequence"/>
</dbReference>
<sequence length="225" mass="25731">MPFITEAYVVAWKSLDEMFAATEQYLEGLRFMHQLGIAHLDLHAENLLYAKRPHGATGPFTIQEKRAYIIDFGLSKQFSPISGLTNGTTVVPFEKDVGHYPPPEGIEAVNPYAYDIYCMGWVVRFFCSNITWNSVHIPPPIRATPAIWALCDTLASDDPKGRPSAGHAQALVRLLRIWVRMTRWLYWVLPYHDADGIELCGWRIIYWIVHCSRVPRSSKARRLKS</sequence>
<gene>
    <name evidence="1" type="ORF">BDY19DRAFT_421794</name>
</gene>
<organism evidence="1 2">
    <name type="scientific">Irpex rosettiformis</name>
    <dbReference type="NCBI Taxonomy" id="378272"/>
    <lineage>
        <taxon>Eukaryota</taxon>
        <taxon>Fungi</taxon>
        <taxon>Dikarya</taxon>
        <taxon>Basidiomycota</taxon>
        <taxon>Agaricomycotina</taxon>
        <taxon>Agaricomycetes</taxon>
        <taxon>Polyporales</taxon>
        <taxon>Irpicaceae</taxon>
        <taxon>Irpex</taxon>
    </lineage>
</organism>